<feature type="region of interest" description="Disordered" evidence="1">
    <location>
        <begin position="540"/>
        <end position="571"/>
    </location>
</feature>
<dbReference type="EMBL" id="LHPF02000003">
    <property type="protein sequence ID" value="PSC75153.1"/>
    <property type="molecule type" value="Genomic_DNA"/>
</dbReference>
<dbReference type="Proteomes" id="UP000239649">
    <property type="component" value="Unassembled WGS sequence"/>
</dbReference>
<evidence type="ECO:0000313" key="2">
    <source>
        <dbReference type="EMBL" id="PSC75153.1"/>
    </source>
</evidence>
<dbReference type="SUPFAM" id="SSF56112">
    <property type="entry name" value="Protein kinase-like (PK-like)"/>
    <property type="match status" value="1"/>
</dbReference>
<comment type="caution">
    <text evidence="2">The sequence shown here is derived from an EMBL/GenBank/DDBJ whole genome shotgun (WGS) entry which is preliminary data.</text>
</comment>
<evidence type="ECO:0000256" key="1">
    <source>
        <dbReference type="SAM" id="MobiDB-lite"/>
    </source>
</evidence>
<proteinExistence type="predicted"/>
<evidence type="ECO:0000313" key="3">
    <source>
        <dbReference type="Proteomes" id="UP000239649"/>
    </source>
</evidence>
<dbReference type="AlphaFoldDB" id="A0A2P6VM43"/>
<dbReference type="InterPro" id="IPR011009">
    <property type="entry name" value="Kinase-like_dom_sf"/>
</dbReference>
<gene>
    <name evidence="2" type="ORF">C2E20_1900</name>
</gene>
<keyword evidence="2" id="KW-0418">Kinase</keyword>
<dbReference type="Gene3D" id="1.10.510.10">
    <property type="entry name" value="Transferase(Phosphotransferase) domain 1"/>
    <property type="match status" value="1"/>
</dbReference>
<accession>A0A2P6VM43</accession>
<feature type="compositionally biased region" description="Low complexity" evidence="1">
    <location>
        <begin position="495"/>
        <end position="522"/>
    </location>
</feature>
<keyword evidence="2" id="KW-0808">Transferase</keyword>
<name>A0A2P6VM43_9CHLO</name>
<keyword evidence="3" id="KW-1185">Reference proteome</keyword>
<feature type="region of interest" description="Disordered" evidence="1">
    <location>
        <begin position="475"/>
        <end position="522"/>
    </location>
</feature>
<reference evidence="2 3" key="1">
    <citation type="journal article" date="2018" name="Plant J.">
        <title>Genome sequences of Chlorella sorokiniana UTEX 1602 and Micractinium conductrix SAG 241.80: implications to maltose excretion by a green alga.</title>
        <authorList>
            <person name="Arriola M.B."/>
            <person name="Velmurugan N."/>
            <person name="Zhang Y."/>
            <person name="Plunkett M.H."/>
            <person name="Hondzo H."/>
            <person name="Barney B.M."/>
        </authorList>
    </citation>
    <scope>NUCLEOTIDE SEQUENCE [LARGE SCALE GENOMIC DNA]</scope>
    <source>
        <strain evidence="2 3">SAG 241.80</strain>
    </source>
</reference>
<dbReference type="GO" id="GO:0016301">
    <property type="term" value="F:kinase activity"/>
    <property type="evidence" value="ECO:0007669"/>
    <property type="project" value="UniProtKB-KW"/>
</dbReference>
<organism evidence="2 3">
    <name type="scientific">Micractinium conductrix</name>
    <dbReference type="NCBI Taxonomy" id="554055"/>
    <lineage>
        <taxon>Eukaryota</taxon>
        <taxon>Viridiplantae</taxon>
        <taxon>Chlorophyta</taxon>
        <taxon>core chlorophytes</taxon>
        <taxon>Trebouxiophyceae</taxon>
        <taxon>Chlorellales</taxon>
        <taxon>Chlorellaceae</taxon>
        <taxon>Chlorella clade</taxon>
        <taxon>Micractinium</taxon>
    </lineage>
</organism>
<protein>
    <submittedName>
        <fullName evidence="2">Serine threonine kinase</fullName>
    </submittedName>
</protein>
<sequence length="709" mass="76750">MNWTRERRRRALWILKEFNLGELEAGKERAAQRVGAEDDDSPFGEHLDSAAGRMAFKGTERMAHGTSVELAPCREDMRDELFIHTKDNNSTKLRCLGMSQADKYIVYELAERLSIAAHLKALVKQPLGGSVVRLATWYRGLTRALLALNEGGIAHMGVTPENAACAEDGTDGVVLLEFGGGLLHNVQSAYNVRDIKVTPRYAAVETLFGHVLPTSDVAPAARVGAVMLWASPMVDALGISNTNLAEAAIQIFTEGTPVGNWYTKRLGIPDSFVKVGMVLAKVTLAHAEMMPPLDYFDALSELVFKMACQRTVLQRNVTSLGGLLKLLELQLQLDVHLACRRYEGQPGMRPLLRPEVLAKVEEDYRGTWVAVEGLKSVLREMPNHDLTLLDEVEPVMYMATKLPKLDVQRLPDPSNAADMAECFGQVPDADVFTKADLQARRQMEGEGYAGWSAGCDEGDMPHISGDGGMFQHAGWGQPGMHKRFNALLPPPGAPPDAARQQRPRQQQQAQQQAQAQPQAQQRQKLWLFGTERGGHLLRKGPRVARSAKQSQTLRGVQSMAEVPTDGSLPTMRQVDTGAGVFRDLSKKSMYLGTPAKVKSGLPQLWVRLPGAKSELKKLGNALNQALLLNPDMEGVGLQLARYAGFAAGAAALEGAMCYVGLPVLDAAVELPGMLEKVCGGRNAGRGRGGVAGACGGNPLLANVPAAVQG</sequence>